<evidence type="ECO:0000313" key="3">
    <source>
        <dbReference type="WBParaSite" id="PTRK_0000247000.1"/>
    </source>
</evidence>
<dbReference type="WBParaSite" id="PTRK_0000247000.1">
    <property type="protein sequence ID" value="PTRK_0000247000.1"/>
    <property type="gene ID" value="PTRK_0000247000"/>
</dbReference>
<dbReference type="Pfam" id="PF05063">
    <property type="entry name" value="MT-A70"/>
    <property type="match status" value="1"/>
</dbReference>
<name>A0A0N4Z5S5_PARTI</name>
<dbReference type="SUPFAM" id="SSF53335">
    <property type="entry name" value="S-adenosyl-L-methionine-dependent methyltransferases"/>
    <property type="match status" value="1"/>
</dbReference>
<dbReference type="InterPro" id="IPR029063">
    <property type="entry name" value="SAM-dependent_MTases_sf"/>
</dbReference>
<dbReference type="AlphaFoldDB" id="A0A0N4Z5S5"/>
<dbReference type="STRING" id="131310.A0A0N4Z5S5"/>
<comment type="similarity">
    <text evidence="1">Belongs to the MT-A70-like family.</text>
</comment>
<dbReference type="PANTHER" id="PTHR12829">
    <property type="entry name" value="N6-ADENOSINE-METHYLTRANSFERASE"/>
    <property type="match status" value="1"/>
</dbReference>
<accession>A0A0N4Z5S5</accession>
<dbReference type="GO" id="GO:0005634">
    <property type="term" value="C:nucleus"/>
    <property type="evidence" value="ECO:0007669"/>
    <property type="project" value="TreeGrafter"/>
</dbReference>
<dbReference type="PROSITE" id="PS51143">
    <property type="entry name" value="MT_A70"/>
    <property type="match status" value="1"/>
</dbReference>
<dbReference type="InterPro" id="IPR007757">
    <property type="entry name" value="MT-A70-like"/>
</dbReference>
<dbReference type="Proteomes" id="UP000038045">
    <property type="component" value="Unplaced"/>
</dbReference>
<proteinExistence type="inferred from homology"/>
<dbReference type="PANTHER" id="PTHR12829:SF4">
    <property type="entry name" value="N(6)-ADENINE-SPECIFIC METHYLTRANSFERASE METTL4"/>
    <property type="match status" value="1"/>
</dbReference>
<dbReference type="GO" id="GO:0008168">
    <property type="term" value="F:methyltransferase activity"/>
    <property type="evidence" value="ECO:0007669"/>
    <property type="project" value="TreeGrafter"/>
</dbReference>
<evidence type="ECO:0000256" key="1">
    <source>
        <dbReference type="PROSITE-ProRule" id="PRU00489"/>
    </source>
</evidence>
<dbReference type="Gene3D" id="3.40.50.150">
    <property type="entry name" value="Vaccinia Virus protein VP39"/>
    <property type="match status" value="1"/>
</dbReference>
<protein>
    <submittedName>
        <fullName evidence="3">Methyltransferase-like protein 4</fullName>
    </submittedName>
</protein>
<evidence type="ECO:0000313" key="2">
    <source>
        <dbReference type="Proteomes" id="UP000038045"/>
    </source>
</evidence>
<organism evidence="2 3">
    <name type="scientific">Parastrongyloides trichosuri</name>
    <name type="common">Possum-specific nematode worm</name>
    <dbReference type="NCBI Taxonomy" id="131310"/>
    <lineage>
        <taxon>Eukaryota</taxon>
        <taxon>Metazoa</taxon>
        <taxon>Ecdysozoa</taxon>
        <taxon>Nematoda</taxon>
        <taxon>Chromadorea</taxon>
        <taxon>Rhabditida</taxon>
        <taxon>Tylenchina</taxon>
        <taxon>Panagrolaimomorpha</taxon>
        <taxon>Strongyloidoidea</taxon>
        <taxon>Strongyloididae</taxon>
        <taxon>Parastrongyloides</taxon>
    </lineage>
</organism>
<sequence length="371" mass="43895">MSINKLIVIQKEEWIFIDESSYFSYSKNDNKNFWKITNQFEMDSEYNARVVNPSGRRRKKAKNMIEEELENEIKKCHQYLNELKKLTNFNIIIEDGNNITAKNALVEAIKNSNTFDKTYKNDKGCQFSTIDLYCNILMNEFKCDVIYKNDTSSTISINSAHYNYLIPHNSRFIINNVYPALCSLNEIFDRIVIDPPWRNKSIRRRKDYTIFKDNSLDELGKLPLTKLLNEEGLVFIWITNNKKLQKDVKQLINQKWGFKIISKWKWLKITINFEPVISFNKANFKLPYEEVWILSHRKSNIIINDMYVISVPHIASSRKPPISKIFDEFLLSTNNRHKTLEVYGRYLLPETLTVGFQSLYFQNEAFIKQGQ</sequence>
<keyword evidence="2" id="KW-1185">Reference proteome</keyword>
<reference evidence="3" key="1">
    <citation type="submission" date="2017-02" db="UniProtKB">
        <authorList>
            <consortium name="WormBaseParasite"/>
        </authorList>
    </citation>
    <scope>IDENTIFICATION</scope>
</reference>